<dbReference type="GO" id="GO:0097037">
    <property type="term" value="P:heme export"/>
    <property type="evidence" value="ECO:0007669"/>
    <property type="project" value="TreeGrafter"/>
</dbReference>
<dbReference type="InterPro" id="IPR036259">
    <property type="entry name" value="MFS_trans_sf"/>
</dbReference>
<feature type="transmembrane region" description="Helical" evidence="5">
    <location>
        <begin position="14"/>
        <end position="31"/>
    </location>
</feature>
<dbReference type="PROSITE" id="PS50850">
    <property type="entry name" value="MFS"/>
    <property type="match status" value="1"/>
</dbReference>
<proteinExistence type="predicted"/>
<dbReference type="EMBL" id="JASPKZ010000032">
    <property type="protein sequence ID" value="KAJ9601197.1"/>
    <property type="molecule type" value="Genomic_DNA"/>
</dbReference>
<dbReference type="GO" id="GO:0016020">
    <property type="term" value="C:membrane"/>
    <property type="evidence" value="ECO:0007669"/>
    <property type="project" value="UniProtKB-SubCell"/>
</dbReference>
<evidence type="ECO:0000256" key="1">
    <source>
        <dbReference type="ARBA" id="ARBA00004141"/>
    </source>
</evidence>
<dbReference type="InterPro" id="IPR020846">
    <property type="entry name" value="MFS_dom"/>
</dbReference>
<evidence type="ECO:0000259" key="6">
    <source>
        <dbReference type="PROSITE" id="PS50850"/>
    </source>
</evidence>
<feature type="domain" description="Major facilitator superfamily (MFS) profile" evidence="6">
    <location>
        <begin position="1"/>
        <end position="281"/>
    </location>
</feature>
<feature type="transmembrane region" description="Helical" evidence="5">
    <location>
        <begin position="140"/>
        <end position="160"/>
    </location>
</feature>
<keyword evidence="2 5" id="KW-0812">Transmembrane</keyword>
<feature type="transmembrane region" description="Helical" evidence="5">
    <location>
        <begin position="172"/>
        <end position="188"/>
    </location>
</feature>
<name>A0AAD8ETK9_DIPPU</name>
<dbReference type="Pfam" id="PF07690">
    <property type="entry name" value="MFS_1"/>
    <property type="match status" value="1"/>
</dbReference>
<accession>A0AAD8ETK9</accession>
<feature type="transmembrane region" description="Helical" evidence="5">
    <location>
        <begin position="46"/>
        <end position="66"/>
    </location>
</feature>
<evidence type="ECO:0000256" key="2">
    <source>
        <dbReference type="ARBA" id="ARBA00022692"/>
    </source>
</evidence>
<comment type="caution">
    <text evidence="7">The sequence shown here is derived from an EMBL/GenBank/DDBJ whole genome shotgun (WGS) entry which is preliminary data.</text>
</comment>
<dbReference type="Proteomes" id="UP001233999">
    <property type="component" value="Unassembled WGS sequence"/>
</dbReference>
<keyword evidence="4 5" id="KW-0472">Membrane</keyword>
<dbReference type="PANTHER" id="PTHR10924:SF4">
    <property type="entry name" value="GH15861P"/>
    <property type="match status" value="1"/>
</dbReference>
<reference evidence="7" key="2">
    <citation type="submission" date="2023-05" db="EMBL/GenBank/DDBJ databases">
        <authorList>
            <person name="Fouks B."/>
        </authorList>
    </citation>
    <scope>NUCLEOTIDE SEQUENCE</scope>
    <source>
        <strain evidence="7">Stay&amp;Tobe</strain>
        <tissue evidence="7">Testes</tissue>
    </source>
</reference>
<keyword evidence="3 5" id="KW-1133">Transmembrane helix</keyword>
<dbReference type="AlphaFoldDB" id="A0AAD8ETK9"/>
<keyword evidence="8" id="KW-1185">Reference proteome</keyword>
<organism evidence="7 8">
    <name type="scientific">Diploptera punctata</name>
    <name type="common">Pacific beetle cockroach</name>
    <dbReference type="NCBI Taxonomy" id="6984"/>
    <lineage>
        <taxon>Eukaryota</taxon>
        <taxon>Metazoa</taxon>
        <taxon>Ecdysozoa</taxon>
        <taxon>Arthropoda</taxon>
        <taxon>Hexapoda</taxon>
        <taxon>Insecta</taxon>
        <taxon>Pterygota</taxon>
        <taxon>Neoptera</taxon>
        <taxon>Polyneoptera</taxon>
        <taxon>Dictyoptera</taxon>
        <taxon>Blattodea</taxon>
        <taxon>Blaberoidea</taxon>
        <taxon>Blaberidae</taxon>
        <taxon>Diplopterinae</taxon>
        <taxon>Diploptera</taxon>
    </lineage>
</organism>
<evidence type="ECO:0000313" key="8">
    <source>
        <dbReference type="Proteomes" id="UP001233999"/>
    </source>
</evidence>
<protein>
    <recommendedName>
        <fullName evidence="6">Major facilitator superfamily (MFS) profile domain-containing protein</fullName>
    </recommendedName>
</protein>
<dbReference type="InterPro" id="IPR049680">
    <property type="entry name" value="FLVCR1-2_SLC49-like"/>
</dbReference>
<dbReference type="GO" id="GO:0015232">
    <property type="term" value="F:heme transmembrane transporter activity"/>
    <property type="evidence" value="ECO:0007669"/>
    <property type="project" value="TreeGrafter"/>
</dbReference>
<dbReference type="GO" id="GO:0020037">
    <property type="term" value="F:heme binding"/>
    <property type="evidence" value="ECO:0007669"/>
    <property type="project" value="TreeGrafter"/>
</dbReference>
<comment type="subcellular location">
    <subcellularLocation>
        <location evidence="1">Membrane</location>
        <topology evidence="1">Multi-pass membrane protein</topology>
    </subcellularLocation>
</comment>
<gene>
    <name evidence="7" type="ORF">L9F63_000665</name>
</gene>
<sequence length="281" mass="30721">IFIISQITPRKKTYWIKLGIAIGFLLPPVIVKNHDNLEAIGEDLSIMYYGMATFTTVLLVLIIIFFKAQPPLPPSFAQAEQRANEESDFVGSLKRLFLNPRYVLLVVSYGINVGVFYAISTLLNQVVLLYYPNGEEDAGRIGLLMVLAGMVGSVASGIVLDKTHRFKETTTALYVFSLLGMVVFMFTLDTGLIGVVYCTGALLGFFMTGYLPVGFELAAELTYPEPEGTSAGILNAAAQVFGIMLTNLYSWMLDITTDMWANGAMCIALVVGIILTALIKI</sequence>
<dbReference type="Gene3D" id="1.20.1250.20">
    <property type="entry name" value="MFS general substrate transporter like domains"/>
    <property type="match status" value="1"/>
</dbReference>
<feature type="non-terminal residue" evidence="7">
    <location>
        <position position="1"/>
    </location>
</feature>
<evidence type="ECO:0000256" key="5">
    <source>
        <dbReference type="SAM" id="Phobius"/>
    </source>
</evidence>
<dbReference type="SUPFAM" id="SSF103473">
    <property type="entry name" value="MFS general substrate transporter"/>
    <property type="match status" value="1"/>
</dbReference>
<evidence type="ECO:0000256" key="4">
    <source>
        <dbReference type="ARBA" id="ARBA00023136"/>
    </source>
</evidence>
<feature type="transmembrane region" description="Helical" evidence="5">
    <location>
        <begin position="102"/>
        <end position="120"/>
    </location>
</feature>
<dbReference type="InterPro" id="IPR011701">
    <property type="entry name" value="MFS"/>
</dbReference>
<evidence type="ECO:0000313" key="7">
    <source>
        <dbReference type="EMBL" id="KAJ9601197.1"/>
    </source>
</evidence>
<dbReference type="PANTHER" id="PTHR10924">
    <property type="entry name" value="MAJOR FACILITATOR SUPERFAMILY PROTEIN-RELATED"/>
    <property type="match status" value="1"/>
</dbReference>
<feature type="transmembrane region" description="Helical" evidence="5">
    <location>
        <begin position="259"/>
        <end position="279"/>
    </location>
</feature>
<evidence type="ECO:0000256" key="3">
    <source>
        <dbReference type="ARBA" id="ARBA00022989"/>
    </source>
</evidence>
<reference evidence="7" key="1">
    <citation type="journal article" date="2023" name="IScience">
        <title>Live-bearing cockroach genome reveals convergent evolutionary mechanisms linked to viviparity in insects and beyond.</title>
        <authorList>
            <person name="Fouks B."/>
            <person name="Harrison M.C."/>
            <person name="Mikhailova A.A."/>
            <person name="Marchal E."/>
            <person name="English S."/>
            <person name="Carruthers M."/>
            <person name="Jennings E.C."/>
            <person name="Chiamaka E.L."/>
            <person name="Frigard R.A."/>
            <person name="Pippel M."/>
            <person name="Attardo G.M."/>
            <person name="Benoit J.B."/>
            <person name="Bornberg-Bauer E."/>
            <person name="Tobe S.S."/>
        </authorList>
    </citation>
    <scope>NUCLEOTIDE SEQUENCE</scope>
    <source>
        <strain evidence="7">Stay&amp;Tobe</strain>
    </source>
</reference>
<feature type="transmembrane region" description="Helical" evidence="5">
    <location>
        <begin position="231"/>
        <end position="253"/>
    </location>
</feature>